<protein>
    <submittedName>
        <fullName evidence="1">Uncharacterized protein</fullName>
    </submittedName>
</protein>
<dbReference type="EMBL" id="CP118109">
    <property type="protein sequence ID" value="WDI05171.1"/>
    <property type="molecule type" value="Genomic_DNA"/>
</dbReference>
<name>A0ABY7XK63_9BACL</name>
<gene>
    <name evidence="1" type="ORF">PUW25_25520</name>
</gene>
<keyword evidence="1" id="KW-0614">Plasmid</keyword>
<keyword evidence="2" id="KW-1185">Reference proteome</keyword>
<evidence type="ECO:0000313" key="2">
    <source>
        <dbReference type="Proteomes" id="UP001221519"/>
    </source>
</evidence>
<accession>A0ABY7XK63</accession>
<organism evidence="1 2">
    <name type="scientific">Paenibacillus urinalis</name>
    <dbReference type="NCBI Taxonomy" id="521520"/>
    <lineage>
        <taxon>Bacteria</taxon>
        <taxon>Bacillati</taxon>
        <taxon>Bacillota</taxon>
        <taxon>Bacilli</taxon>
        <taxon>Bacillales</taxon>
        <taxon>Paenibacillaceae</taxon>
        <taxon>Paenibacillus</taxon>
    </lineage>
</organism>
<dbReference type="Proteomes" id="UP001221519">
    <property type="component" value="Plasmid unnamed1"/>
</dbReference>
<sequence length="78" mass="8989">MELVTPYLRAMFEYAIGDEYVFVTLTNDYYLGMIAAATEEGVTLTFAHVSYGGRDHMLHEVNSCSIPLSNIKEYWEWN</sequence>
<proteinExistence type="predicted"/>
<evidence type="ECO:0000313" key="1">
    <source>
        <dbReference type="EMBL" id="WDI05171.1"/>
    </source>
</evidence>
<dbReference type="RefSeq" id="WP_274338757.1">
    <property type="nucleotide sequence ID" value="NZ_CP118109.1"/>
</dbReference>
<reference evidence="1 2" key="1">
    <citation type="submission" date="2023-02" db="EMBL/GenBank/DDBJ databases">
        <title>Pathogen: clinical or host-associated sample.</title>
        <authorList>
            <person name="Hergert J."/>
            <person name="Casey R."/>
            <person name="Wagner J."/>
            <person name="Young E.L."/>
            <person name="Oakeson K.F."/>
        </authorList>
    </citation>
    <scope>NUCLEOTIDE SEQUENCE [LARGE SCALE GENOMIC DNA]</scope>
    <source>
        <strain evidence="1 2">2022CK-00829</strain>
        <plasmid evidence="1 2">unnamed1</plasmid>
    </source>
</reference>
<geneLocation type="plasmid" evidence="1 2">
    <name>unnamed1</name>
</geneLocation>